<dbReference type="EMBL" id="CAXAQS010000111">
    <property type="protein sequence ID" value="CAK9250108.1"/>
    <property type="molecule type" value="Genomic_DNA"/>
</dbReference>
<name>A0ABP0V852_9BRYO</name>
<organism evidence="2 3">
    <name type="scientific">Sphagnum jensenii</name>
    <dbReference type="NCBI Taxonomy" id="128206"/>
    <lineage>
        <taxon>Eukaryota</taxon>
        <taxon>Viridiplantae</taxon>
        <taxon>Streptophyta</taxon>
        <taxon>Embryophyta</taxon>
        <taxon>Bryophyta</taxon>
        <taxon>Sphagnophytina</taxon>
        <taxon>Sphagnopsida</taxon>
        <taxon>Sphagnales</taxon>
        <taxon>Sphagnaceae</taxon>
        <taxon>Sphagnum</taxon>
    </lineage>
</organism>
<proteinExistence type="predicted"/>
<keyword evidence="3" id="KW-1185">Reference proteome</keyword>
<evidence type="ECO:0000256" key="1">
    <source>
        <dbReference type="SAM" id="MobiDB-lite"/>
    </source>
</evidence>
<evidence type="ECO:0000313" key="2">
    <source>
        <dbReference type="EMBL" id="CAK9250108.1"/>
    </source>
</evidence>
<reference evidence="2" key="1">
    <citation type="submission" date="2024-02" db="EMBL/GenBank/DDBJ databases">
        <authorList>
            <consortium name="ELIXIR-Norway"/>
            <consortium name="Elixir Norway"/>
        </authorList>
    </citation>
    <scope>NUCLEOTIDE SEQUENCE</scope>
</reference>
<dbReference type="Proteomes" id="UP001497444">
    <property type="component" value="Unassembled WGS sequence"/>
</dbReference>
<gene>
    <name evidence="2" type="ORF">CSSPJE1EN1_LOCUS25486</name>
</gene>
<comment type="caution">
    <text evidence="2">The sequence shown here is derived from an EMBL/GenBank/DDBJ whole genome shotgun (WGS) entry which is preliminary data.</text>
</comment>
<protein>
    <submittedName>
        <fullName evidence="2">Uncharacterized protein</fullName>
    </submittedName>
</protein>
<evidence type="ECO:0000313" key="3">
    <source>
        <dbReference type="Proteomes" id="UP001497444"/>
    </source>
</evidence>
<accession>A0ABP0V852</accession>
<sequence>MSEGRDVLQLKTGLSSMISKKRMQREGQKLDRTDDIQVISDYYKKYRERLDIANLEDEERKQQQESTSSGGRPESQEWRSERLRRAYEIANILQAVIDSLLSEADPVELAKLDLASQGKVILEEDAKKIRKRRAYNILPMEEDGVSNPFSYFPEVAISQSCSIHFLARFVSAW</sequence>
<feature type="region of interest" description="Disordered" evidence="1">
    <location>
        <begin position="54"/>
        <end position="79"/>
    </location>
</feature>